<evidence type="ECO:0000256" key="1">
    <source>
        <dbReference type="SAM" id="Coils"/>
    </source>
</evidence>
<dbReference type="PROSITE" id="PS51257">
    <property type="entry name" value="PROKAR_LIPOPROTEIN"/>
    <property type="match status" value="1"/>
</dbReference>
<keyword evidence="1" id="KW-0175">Coiled coil</keyword>
<protein>
    <submittedName>
        <fullName evidence="3">Uncharacterized protein</fullName>
    </submittedName>
</protein>
<dbReference type="AlphaFoldDB" id="A0A1E3A9F4"/>
<feature type="chain" id="PRO_5039036359" evidence="2">
    <location>
        <begin position="27"/>
        <end position="211"/>
    </location>
</feature>
<reference evidence="3 4" key="1">
    <citation type="submission" date="2016-07" db="EMBL/GenBank/DDBJ databases">
        <title>Characterization of isolates of Eisenbergiella tayi derived from blood cultures, using whole genome sequencing.</title>
        <authorList>
            <person name="Burdz T."/>
            <person name="Wiebe D."/>
            <person name="Huynh C."/>
            <person name="Bernard K."/>
        </authorList>
    </citation>
    <scope>NUCLEOTIDE SEQUENCE [LARGE SCALE GENOMIC DNA]</scope>
    <source>
        <strain evidence="3 4">NML 110608</strain>
    </source>
</reference>
<dbReference type="RefSeq" id="WP_069151640.1">
    <property type="nucleotide sequence ID" value="NZ_MCGH01000002.1"/>
</dbReference>
<dbReference type="Proteomes" id="UP000094067">
    <property type="component" value="Unassembled WGS sequence"/>
</dbReference>
<name>A0A1E3A9F4_9FIRM</name>
<evidence type="ECO:0000256" key="2">
    <source>
        <dbReference type="SAM" id="SignalP"/>
    </source>
</evidence>
<keyword evidence="2" id="KW-0732">Signal</keyword>
<feature type="signal peptide" evidence="2">
    <location>
        <begin position="1"/>
        <end position="26"/>
    </location>
</feature>
<comment type="caution">
    <text evidence="3">The sequence shown here is derived from an EMBL/GenBank/DDBJ whole genome shotgun (WGS) entry which is preliminary data.</text>
</comment>
<gene>
    <name evidence="3" type="ORF">BEI61_01224</name>
</gene>
<evidence type="ECO:0000313" key="4">
    <source>
        <dbReference type="Proteomes" id="UP000094067"/>
    </source>
</evidence>
<organism evidence="3 4">
    <name type="scientific">Eisenbergiella tayi</name>
    <dbReference type="NCBI Taxonomy" id="1432052"/>
    <lineage>
        <taxon>Bacteria</taxon>
        <taxon>Bacillati</taxon>
        <taxon>Bacillota</taxon>
        <taxon>Clostridia</taxon>
        <taxon>Lachnospirales</taxon>
        <taxon>Lachnospiraceae</taxon>
        <taxon>Eisenbergiella</taxon>
    </lineage>
</organism>
<feature type="coiled-coil region" evidence="1">
    <location>
        <begin position="49"/>
        <end position="80"/>
    </location>
</feature>
<evidence type="ECO:0000313" key="3">
    <source>
        <dbReference type="EMBL" id="ODM05338.1"/>
    </source>
</evidence>
<proteinExistence type="predicted"/>
<dbReference type="EMBL" id="MCGH01000002">
    <property type="protein sequence ID" value="ODM05338.1"/>
    <property type="molecule type" value="Genomic_DNA"/>
</dbReference>
<sequence length="211" mass="24024">MKNQKSRALFFLPFIVVIALSGCASEADKETVQAVSRQISEIGEVTLEKADMINEIQKAYESLNEKQKKLLDNYETLESASAALKELTEEEEMKKDPTYSITKDDLVGIWEEDDTSDFHRGYFYFTREGNVYYLASKTKITLSDFTSEYLLSRSFELGEYNRETKLKEGSFYCIPVKSDYQLAVSKTASGEIKLEIISKTVGGTYHKITTD</sequence>
<accession>A0A1E3A9F4</accession>